<gene>
    <name evidence="2" type="ORF">PXEA_LOCUS4065</name>
</gene>
<organism evidence="2 3">
    <name type="scientific">Protopolystoma xenopodis</name>
    <dbReference type="NCBI Taxonomy" id="117903"/>
    <lineage>
        <taxon>Eukaryota</taxon>
        <taxon>Metazoa</taxon>
        <taxon>Spiralia</taxon>
        <taxon>Lophotrochozoa</taxon>
        <taxon>Platyhelminthes</taxon>
        <taxon>Monogenea</taxon>
        <taxon>Polyopisthocotylea</taxon>
        <taxon>Polystomatidea</taxon>
        <taxon>Polystomatidae</taxon>
        <taxon>Protopolystoma</taxon>
    </lineage>
</organism>
<proteinExistence type="predicted"/>
<protein>
    <submittedName>
        <fullName evidence="2">Uncharacterized protein</fullName>
    </submittedName>
</protein>
<reference evidence="2" key="1">
    <citation type="submission" date="2018-11" db="EMBL/GenBank/DDBJ databases">
        <authorList>
            <consortium name="Pathogen Informatics"/>
        </authorList>
    </citation>
    <scope>NUCLEOTIDE SEQUENCE</scope>
</reference>
<keyword evidence="3" id="KW-1185">Reference proteome</keyword>
<evidence type="ECO:0000313" key="2">
    <source>
        <dbReference type="EMBL" id="VEL10625.1"/>
    </source>
</evidence>
<feature type="compositionally biased region" description="Basic and acidic residues" evidence="1">
    <location>
        <begin position="68"/>
        <end position="90"/>
    </location>
</feature>
<dbReference type="Proteomes" id="UP000784294">
    <property type="component" value="Unassembled WGS sequence"/>
</dbReference>
<name>A0A3S5FC68_9PLAT</name>
<comment type="caution">
    <text evidence="2">The sequence shown here is derived from an EMBL/GenBank/DDBJ whole genome shotgun (WGS) entry which is preliminary data.</text>
</comment>
<accession>A0A3S5FC68</accession>
<feature type="compositionally biased region" description="Acidic residues" evidence="1">
    <location>
        <begin position="13"/>
        <end position="23"/>
    </location>
</feature>
<dbReference type="EMBL" id="CAAALY010009516">
    <property type="protein sequence ID" value="VEL10625.1"/>
    <property type="molecule type" value="Genomic_DNA"/>
</dbReference>
<sequence length="206" mass="23742">MNDHPMSKVSDMEITEDNSEEIDDIKVEVPDNNESSFCDTGLNHDPVESASNQRVQSDDLTDISQIMDKNKSFKAESIEETRSETLEKAPDQLTLKSDSSEHVDQEATVIEKELNIESPNVTSEDCISDDDDEEKDEIISLHYTQEFVDPDQENEQDITEDEKINVFTLKVFENVENAFQSMERHKIHWNRFNDFLKSTTMMLSEP</sequence>
<dbReference type="AlphaFoldDB" id="A0A3S5FC68"/>
<feature type="region of interest" description="Disordered" evidence="1">
    <location>
        <begin position="1"/>
        <end position="103"/>
    </location>
</feature>
<evidence type="ECO:0000256" key="1">
    <source>
        <dbReference type="SAM" id="MobiDB-lite"/>
    </source>
</evidence>
<evidence type="ECO:0000313" key="3">
    <source>
        <dbReference type="Proteomes" id="UP000784294"/>
    </source>
</evidence>